<sequence>MMEALEGFLGDVTVDKSMLSAKAQARACLFEESAMSPRSTTTHTAVLQCYSLSTKHLLPLRTTFTPLQHPYHRHLIDDTRDQVRLGQEVLCASFKESGQYWVDAEAPLAPNTSTSSRGTAPQRPVRSVRAHGDENTAPALPANKTIHHRNKSSPALSTMLHVGGLKAAAKRTAFGDVSNTATNTIRPSKDDSVLNGKTGYDVTEKSILFQEQKKPTTLLRPAQRPLNVSGLKGMPSHATNSNNTVASKQPLGETQPAILTNTRKAFTKRNTTIFKDCAPLPVEQPVNDLPKALPSTSSLAPVHQDLVARSQEIHLDVSTVPQPAPSTTQNNLHTTAYDACHVLSNPIETSDEIAPLRSDGVYIDDNGEVVVCNYTDETDHVENRAPIPVGGHVVSAVDNKVLEQINAGVTRDALSEREEKGVTTKHALSLLSDSEEYWITSEHKLPIISTCEGYWHDEEETVENYDEEGSTIARSLKSRGDNTTGGATTILFPKVNQKVKREIAAARELVEGTRTAEDIEDETWDTSMVAEYGKEIFDYMRELEIKMLPNAYYMEKQAEIQWSMRSVLMDWLVQVHHRFGLLPETLYLCVNYIDRFLSCKVVSLSKLQLVGATAIFVAAKYEEINCPSVQEIVYMVDGGYTADEILKAERFMLTMLQFELGWPGPMSFLRRISKADDYDLETRTLAKYFLEVTIMDERFVGSPPSFTAAGAHCLARMMLKKGNWSPAHVYYSNYTYSQLHSLILLMLECCETPFKHHVAIFEKYTDRRYKRASLFVESEMQKGFQVRDVPTNRAANIVNLYDDRPLWLRK</sequence>
<dbReference type="InterPro" id="IPR013763">
    <property type="entry name" value="Cyclin-like_dom"/>
</dbReference>
<keyword evidence="9" id="KW-1185">Reference proteome</keyword>
<evidence type="ECO:0000259" key="7">
    <source>
        <dbReference type="SMART" id="SM01332"/>
    </source>
</evidence>
<dbReference type="SUPFAM" id="SSF47954">
    <property type="entry name" value="Cyclin-like"/>
    <property type="match status" value="2"/>
</dbReference>
<dbReference type="AlphaFoldDB" id="A0A1W5D5U9"/>
<proteinExistence type="inferred from homology"/>
<dbReference type="PANTHER" id="PTHR10177">
    <property type="entry name" value="CYCLINS"/>
    <property type="match status" value="1"/>
</dbReference>
<evidence type="ECO:0000256" key="4">
    <source>
        <dbReference type="RuleBase" id="RU000383"/>
    </source>
</evidence>
<evidence type="ECO:0000259" key="6">
    <source>
        <dbReference type="SMART" id="SM00385"/>
    </source>
</evidence>
<dbReference type="PROSITE" id="PS00292">
    <property type="entry name" value="CYCLINS"/>
    <property type="match status" value="1"/>
</dbReference>
<dbReference type="SMART" id="SM00385">
    <property type="entry name" value="CYCLIN"/>
    <property type="match status" value="2"/>
</dbReference>
<evidence type="ECO:0000256" key="5">
    <source>
        <dbReference type="SAM" id="MobiDB-lite"/>
    </source>
</evidence>
<dbReference type="FunFam" id="1.10.472.10:FF:000001">
    <property type="entry name" value="G2/mitotic-specific cyclin"/>
    <property type="match status" value="1"/>
</dbReference>
<reference evidence="9" key="1">
    <citation type="submission" date="2017-03" db="EMBL/GenBank/DDBJ databases">
        <authorList>
            <person name="Sharma R."/>
            <person name="Thines M."/>
        </authorList>
    </citation>
    <scope>NUCLEOTIDE SEQUENCE [LARGE SCALE GENOMIC DNA]</scope>
</reference>
<feature type="compositionally biased region" description="Polar residues" evidence="5">
    <location>
        <begin position="110"/>
        <end position="119"/>
    </location>
</feature>
<dbReference type="CDD" id="cd20568">
    <property type="entry name" value="CYCLIN_CLBs_yeast_rpt1"/>
    <property type="match status" value="1"/>
</dbReference>
<dbReference type="Pfam" id="PF02984">
    <property type="entry name" value="Cyclin_C"/>
    <property type="match status" value="1"/>
</dbReference>
<feature type="compositionally biased region" description="Polar residues" evidence="5">
    <location>
        <begin position="237"/>
        <end position="247"/>
    </location>
</feature>
<dbReference type="EMBL" id="FWEW01002370">
    <property type="protein sequence ID" value="SLM38342.1"/>
    <property type="molecule type" value="Genomic_DNA"/>
</dbReference>
<accession>A0A1W5D5U9</accession>
<dbReference type="CDD" id="cd20512">
    <property type="entry name" value="CYCLIN_CLBs_yeast_rpt2"/>
    <property type="match status" value="1"/>
</dbReference>
<evidence type="ECO:0000256" key="3">
    <source>
        <dbReference type="ARBA" id="ARBA00023306"/>
    </source>
</evidence>
<dbReference type="InterPro" id="IPR006671">
    <property type="entry name" value="Cyclin_N"/>
</dbReference>
<dbReference type="Gene3D" id="1.10.472.10">
    <property type="entry name" value="Cyclin-like"/>
    <property type="match status" value="2"/>
</dbReference>
<dbReference type="GO" id="GO:0051301">
    <property type="term" value="P:cell division"/>
    <property type="evidence" value="ECO:0007669"/>
    <property type="project" value="UniProtKB-KW"/>
</dbReference>
<feature type="region of interest" description="Disordered" evidence="5">
    <location>
        <begin position="109"/>
        <end position="140"/>
    </location>
</feature>
<feature type="domain" description="Cyclin C-terminal" evidence="7">
    <location>
        <begin position="663"/>
        <end position="778"/>
    </location>
</feature>
<comment type="similarity">
    <text evidence="4">Belongs to the cyclin family.</text>
</comment>
<dbReference type="InterPro" id="IPR048258">
    <property type="entry name" value="Cyclins_cyclin-box"/>
</dbReference>
<name>A0A1W5D5U9_9LECA</name>
<keyword evidence="3" id="KW-0131">Cell cycle</keyword>
<evidence type="ECO:0000313" key="8">
    <source>
        <dbReference type="EMBL" id="SLM38342.1"/>
    </source>
</evidence>
<protein>
    <submittedName>
        <fullName evidence="8">G2 mitotic-specific cyclin cdc13</fullName>
    </submittedName>
</protein>
<dbReference type="Pfam" id="PF00134">
    <property type="entry name" value="Cyclin_N"/>
    <property type="match status" value="1"/>
</dbReference>
<dbReference type="Proteomes" id="UP000192927">
    <property type="component" value="Unassembled WGS sequence"/>
</dbReference>
<organism evidence="8 9">
    <name type="scientific">Lasallia pustulata</name>
    <dbReference type="NCBI Taxonomy" id="136370"/>
    <lineage>
        <taxon>Eukaryota</taxon>
        <taxon>Fungi</taxon>
        <taxon>Dikarya</taxon>
        <taxon>Ascomycota</taxon>
        <taxon>Pezizomycotina</taxon>
        <taxon>Lecanoromycetes</taxon>
        <taxon>OSLEUM clade</taxon>
        <taxon>Umbilicariomycetidae</taxon>
        <taxon>Umbilicariales</taxon>
        <taxon>Umbilicariaceae</taxon>
        <taxon>Lasallia</taxon>
    </lineage>
</organism>
<feature type="domain" description="Cyclin-like" evidence="6">
    <location>
        <begin position="570"/>
        <end position="654"/>
    </location>
</feature>
<evidence type="ECO:0000313" key="9">
    <source>
        <dbReference type="Proteomes" id="UP000192927"/>
    </source>
</evidence>
<dbReference type="InterPro" id="IPR036915">
    <property type="entry name" value="Cyclin-like_sf"/>
</dbReference>
<feature type="region of interest" description="Disordered" evidence="5">
    <location>
        <begin position="231"/>
        <end position="254"/>
    </location>
</feature>
<keyword evidence="2 4" id="KW-0195">Cyclin</keyword>
<evidence type="ECO:0000256" key="2">
    <source>
        <dbReference type="ARBA" id="ARBA00023127"/>
    </source>
</evidence>
<evidence type="ECO:0000256" key="1">
    <source>
        <dbReference type="ARBA" id="ARBA00022618"/>
    </source>
</evidence>
<keyword evidence="1" id="KW-0132">Cell division</keyword>
<dbReference type="SMART" id="SM01332">
    <property type="entry name" value="Cyclin_C"/>
    <property type="match status" value="1"/>
</dbReference>
<dbReference type="InterPro" id="IPR039361">
    <property type="entry name" value="Cyclin"/>
</dbReference>
<dbReference type="InterPro" id="IPR004367">
    <property type="entry name" value="Cyclin_C-dom"/>
</dbReference>
<feature type="domain" description="Cyclin-like" evidence="6">
    <location>
        <begin position="667"/>
        <end position="748"/>
    </location>
</feature>